<evidence type="ECO:0008006" key="4">
    <source>
        <dbReference type="Google" id="ProtNLM"/>
    </source>
</evidence>
<accession>A0ABV9DBU7</accession>
<keyword evidence="1" id="KW-0812">Transmembrane</keyword>
<feature type="transmembrane region" description="Helical" evidence="1">
    <location>
        <begin position="159"/>
        <end position="179"/>
    </location>
</feature>
<dbReference type="EMBL" id="JBHSGF010000010">
    <property type="protein sequence ID" value="MFC4556247.1"/>
    <property type="molecule type" value="Genomic_DNA"/>
</dbReference>
<sequence length="241" mass="23391">MGSSTRGVVTAVLSALLALAGAFAGEALLVLVTPLALVFAAGWPRLTGLPAPRGAGVVIAAIAVAAIATVELTGTMGDVAVVVALSVIAAFVHEMLRRDGRPRLVESISGVVAGGVVVASSTGWLALAGSPLAPALVVTAAAALAVAAACTALPVSDTLSATAATLLAGVTGLVTGYLIDDVGVVVGLAAGLAAGILTSATHVLFDRFPSSGRLLPALAAAVLPLLVAGTPVYILARLLAL</sequence>
<gene>
    <name evidence="2" type="ORF">ACFO3F_13405</name>
</gene>
<name>A0ABV9DBU7_9MICO</name>
<feature type="transmembrane region" description="Helical" evidence="1">
    <location>
        <begin position="59"/>
        <end position="92"/>
    </location>
</feature>
<evidence type="ECO:0000256" key="1">
    <source>
        <dbReference type="SAM" id="Phobius"/>
    </source>
</evidence>
<feature type="transmembrane region" description="Helical" evidence="1">
    <location>
        <begin position="132"/>
        <end position="152"/>
    </location>
</feature>
<organism evidence="2 3">
    <name type="scientific">Georgenia faecalis</name>
    <dbReference type="NCBI Taxonomy" id="2483799"/>
    <lineage>
        <taxon>Bacteria</taxon>
        <taxon>Bacillati</taxon>
        <taxon>Actinomycetota</taxon>
        <taxon>Actinomycetes</taxon>
        <taxon>Micrococcales</taxon>
        <taxon>Bogoriellaceae</taxon>
        <taxon>Georgenia</taxon>
    </lineage>
</organism>
<keyword evidence="3" id="KW-1185">Reference proteome</keyword>
<dbReference type="Proteomes" id="UP001595955">
    <property type="component" value="Unassembled WGS sequence"/>
</dbReference>
<keyword evidence="1" id="KW-0472">Membrane</keyword>
<feature type="transmembrane region" description="Helical" evidence="1">
    <location>
        <begin position="217"/>
        <end position="236"/>
    </location>
</feature>
<proteinExistence type="predicted"/>
<reference evidence="3" key="1">
    <citation type="journal article" date="2019" name="Int. J. Syst. Evol. Microbiol.">
        <title>The Global Catalogue of Microorganisms (GCM) 10K type strain sequencing project: providing services to taxonomists for standard genome sequencing and annotation.</title>
        <authorList>
            <consortium name="The Broad Institute Genomics Platform"/>
            <consortium name="The Broad Institute Genome Sequencing Center for Infectious Disease"/>
            <person name="Wu L."/>
            <person name="Ma J."/>
        </authorList>
    </citation>
    <scope>NUCLEOTIDE SEQUENCE [LARGE SCALE GENOMIC DNA]</scope>
    <source>
        <strain evidence="3">JCM 3369</strain>
    </source>
</reference>
<evidence type="ECO:0000313" key="3">
    <source>
        <dbReference type="Proteomes" id="UP001595955"/>
    </source>
</evidence>
<keyword evidence="1" id="KW-1133">Transmembrane helix</keyword>
<evidence type="ECO:0000313" key="2">
    <source>
        <dbReference type="EMBL" id="MFC4556247.1"/>
    </source>
</evidence>
<dbReference type="RefSeq" id="WP_122825060.1">
    <property type="nucleotide sequence ID" value="NZ_JBHSGF010000010.1"/>
</dbReference>
<feature type="transmembrane region" description="Helical" evidence="1">
    <location>
        <begin position="104"/>
        <end position="126"/>
    </location>
</feature>
<feature type="transmembrane region" description="Helical" evidence="1">
    <location>
        <begin position="185"/>
        <end position="205"/>
    </location>
</feature>
<comment type="caution">
    <text evidence="2">The sequence shown here is derived from an EMBL/GenBank/DDBJ whole genome shotgun (WGS) entry which is preliminary data.</text>
</comment>
<protein>
    <recommendedName>
        <fullName evidence="4">Permease</fullName>
    </recommendedName>
</protein>